<accession>A0ABT3I5G4</accession>
<dbReference type="RefSeq" id="WP_264724721.1">
    <property type="nucleotide sequence ID" value="NZ_JAPDMX010000002.1"/>
</dbReference>
<keyword evidence="1" id="KW-1133">Transmembrane helix</keyword>
<protein>
    <submittedName>
        <fullName evidence="2">Uncharacterized protein</fullName>
    </submittedName>
</protein>
<reference evidence="2" key="1">
    <citation type="submission" date="2022-10" db="EMBL/GenBank/DDBJ databases">
        <title>Shewanella flava sp. nov, isolated from the estuary of the Fenhe River into the Yellow River.</title>
        <authorList>
            <person name="Li Y."/>
        </authorList>
    </citation>
    <scope>NUCLEOTIDE SEQUENCE</scope>
    <source>
        <strain evidence="2">FYR11-62</strain>
    </source>
</reference>
<keyword evidence="1" id="KW-0472">Membrane</keyword>
<proteinExistence type="predicted"/>
<evidence type="ECO:0000313" key="3">
    <source>
        <dbReference type="Proteomes" id="UP001163714"/>
    </source>
</evidence>
<organism evidence="2 3">
    <name type="scientific">Shewanella subflava</name>
    <dbReference type="NCBI Taxonomy" id="2986476"/>
    <lineage>
        <taxon>Bacteria</taxon>
        <taxon>Pseudomonadati</taxon>
        <taxon>Pseudomonadota</taxon>
        <taxon>Gammaproteobacteria</taxon>
        <taxon>Alteromonadales</taxon>
        <taxon>Shewanellaceae</taxon>
        <taxon>Shewanella</taxon>
    </lineage>
</organism>
<dbReference type="InterPro" id="IPR045428">
    <property type="entry name" value="EACC1"/>
</dbReference>
<feature type="transmembrane region" description="Helical" evidence="1">
    <location>
        <begin position="42"/>
        <end position="63"/>
    </location>
</feature>
<keyword evidence="1" id="KW-0812">Transmembrane</keyword>
<dbReference type="Proteomes" id="UP001163714">
    <property type="component" value="Unassembled WGS sequence"/>
</dbReference>
<evidence type="ECO:0000256" key="1">
    <source>
        <dbReference type="SAM" id="Phobius"/>
    </source>
</evidence>
<name>A0ABT3I5G4_9GAMM</name>
<evidence type="ECO:0000313" key="2">
    <source>
        <dbReference type="EMBL" id="MCW3171253.1"/>
    </source>
</evidence>
<sequence>MKYLDVYIDAAGKAELKNLLDINSVAWHEGKVLRFSAGSPDLLNFIIQSGVVGGLTTVIVQWLKAKRNRKVKITKMIDGLPVETDITGYSVSEVERILSLSRASNIHFEEDRPTETVDP</sequence>
<dbReference type="EMBL" id="JAPDMX010000002">
    <property type="protein sequence ID" value="MCW3171253.1"/>
    <property type="molecule type" value="Genomic_DNA"/>
</dbReference>
<dbReference type="Pfam" id="PF19953">
    <property type="entry name" value="EACC1"/>
    <property type="match status" value="1"/>
</dbReference>
<comment type="caution">
    <text evidence="2">The sequence shown here is derived from an EMBL/GenBank/DDBJ whole genome shotgun (WGS) entry which is preliminary data.</text>
</comment>
<gene>
    <name evidence="2" type="ORF">OHT75_02030</name>
</gene>
<keyword evidence="3" id="KW-1185">Reference proteome</keyword>